<organism evidence="8 9">
    <name type="scientific">Pseudomonas fluorescens</name>
    <dbReference type="NCBI Taxonomy" id="294"/>
    <lineage>
        <taxon>Bacteria</taxon>
        <taxon>Pseudomonadati</taxon>
        <taxon>Pseudomonadota</taxon>
        <taxon>Gammaproteobacteria</taxon>
        <taxon>Pseudomonadales</taxon>
        <taxon>Pseudomonadaceae</taxon>
        <taxon>Pseudomonas</taxon>
    </lineage>
</organism>
<dbReference type="GO" id="GO:0003755">
    <property type="term" value="F:peptidyl-prolyl cis-trans isomerase activity"/>
    <property type="evidence" value="ECO:0007669"/>
    <property type="project" value="UniProtKB-KW"/>
</dbReference>
<dbReference type="PROSITE" id="PS50198">
    <property type="entry name" value="PPIC_PPIASE_2"/>
    <property type="match status" value="1"/>
</dbReference>
<dbReference type="EC" id="5.2.1.8" evidence="3"/>
<dbReference type="PANTHER" id="PTHR47245:SF2">
    <property type="entry name" value="PEPTIDYL-PROLYL CIS-TRANS ISOMERASE HP_0175-RELATED"/>
    <property type="match status" value="1"/>
</dbReference>
<feature type="compositionally biased region" description="Gly residues" evidence="6">
    <location>
        <begin position="1"/>
        <end position="18"/>
    </location>
</feature>
<dbReference type="OrthoDB" id="9769613at2"/>
<proteinExistence type="inferred from homology"/>
<evidence type="ECO:0000256" key="3">
    <source>
        <dbReference type="ARBA" id="ARBA00013194"/>
    </source>
</evidence>
<evidence type="ECO:0000256" key="6">
    <source>
        <dbReference type="SAM" id="MobiDB-lite"/>
    </source>
</evidence>
<evidence type="ECO:0000256" key="1">
    <source>
        <dbReference type="ARBA" id="ARBA00000971"/>
    </source>
</evidence>
<protein>
    <recommendedName>
        <fullName evidence="3">peptidylprolyl isomerase</fullName>
        <ecNumber evidence="3">5.2.1.8</ecNumber>
    </recommendedName>
</protein>
<dbReference type="SUPFAM" id="SSF54534">
    <property type="entry name" value="FKBP-like"/>
    <property type="match status" value="1"/>
</dbReference>
<dbReference type="InterPro" id="IPR046357">
    <property type="entry name" value="PPIase_dom_sf"/>
</dbReference>
<evidence type="ECO:0000256" key="2">
    <source>
        <dbReference type="ARBA" id="ARBA00007656"/>
    </source>
</evidence>
<evidence type="ECO:0000313" key="9">
    <source>
        <dbReference type="Proteomes" id="UP000337909"/>
    </source>
</evidence>
<dbReference type="AlphaFoldDB" id="A0A5E7BCI6"/>
<gene>
    <name evidence="8" type="primary">surA_2</name>
    <name evidence="8" type="ORF">PS691_01694</name>
</gene>
<feature type="region of interest" description="Disordered" evidence="6">
    <location>
        <begin position="1"/>
        <end position="21"/>
    </location>
</feature>
<accession>A0A5E7BCI6</accession>
<evidence type="ECO:0000256" key="4">
    <source>
        <dbReference type="ARBA" id="ARBA00023110"/>
    </source>
</evidence>
<name>A0A5E7BCI6_PSEFL</name>
<dbReference type="EMBL" id="CABVHQ010000012">
    <property type="protein sequence ID" value="VVN88780.1"/>
    <property type="molecule type" value="Genomic_DNA"/>
</dbReference>
<comment type="catalytic activity">
    <reaction evidence="1">
        <text>[protein]-peptidylproline (omega=180) = [protein]-peptidylproline (omega=0)</text>
        <dbReference type="Rhea" id="RHEA:16237"/>
        <dbReference type="Rhea" id="RHEA-COMP:10747"/>
        <dbReference type="Rhea" id="RHEA-COMP:10748"/>
        <dbReference type="ChEBI" id="CHEBI:83833"/>
        <dbReference type="ChEBI" id="CHEBI:83834"/>
        <dbReference type="EC" id="5.2.1.8"/>
    </reaction>
</comment>
<evidence type="ECO:0000256" key="5">
    <source>
        <dbReference type="PROSITE-ProRule" id="PRU00278"/>
    </source>
</evidence>
<dbReference type="Pfam" id="PF00639">
    <property type="entry name" value="Rotamase"/>
    <property type="match status" value="1"/>
</dbReference>
<dbReference type="Gene3D" id="3.10.50.40">
    <property type="match status" value="1"/>
</dbReference>
<sequence>MSGGCGCGGGKGGSGGCGSSTKAESVAPDVVDVAPAGAVQFEALPVEPAAAGDGAAAQLIASSEQEWPIISVNEVSISPEAMAQELQYHPAESREEAVYLAARALVIRELLQQRIAELGLSLQIAAGENEEEAATRLLLEQEVLVPQCDEETSLRYYENNRARFHSAPLLAIRHILLECDPQDAEARGLAHDQAEVLLQRLTDFPGSFSQLALNYSACPSKAQGGSLGQISKGQTVPELERQLFTLAPGVASKPLESRYGWHVVSVDQRIEGMPLPYEVVSTAIRTQLQQGVWQKALVQYLQTLIGAADIRGIHLQGADSPLVQ</sequence>
<dbReference type="PROSITE" id="PS01096">
    <property type="entry name" value="PPIC_PPIASE_1"/>
    <property type="match status" value="1"/>
</dbReference>
<dbReference type="PANTHER" id="PTHR47245">
    <property type="entry name" value="PEPTIDYLPROLYL ISOMERASE"/>
    <property type="match status" value="1"/>
</dbReference>
<evidence type="ECO:0000259" key="7">
    <source>
        <dbReference type="PROSITE" id="PS50198"/>
    </source>
</evidence>
<evidence type="ECO:0000313" key="8">
    <source>
        <dbReference type="EMBL" id="VVN88780.1"/>
    </source>
</evidence>
<dbReference type="InterPro" id="IPR000297">
    <property type="entry name" value="PPIase_PpiC"/>
</dbReference>
<keyword evidence="5 8" id="KW-0413">Isomerase</keyword>
<dbReference type="Proteomes" id="UP000337909">
    <property type="component" value="Unassembled WGS sequence"/>
</dbReference>
<reference evidence="8 9" key="1">
    <citation type="submission" date="2019-09" db="EMBL/GenBank/DDBJ databases">
        <authorList>
            <person name="Chandra G."/>
            <person name="Truman W A."/>
        </authorList>
    </citation>
    <scope>NUCLEOTIDE SEQUENCE [LARGE SCALE GENOMIC DNA]</scope>
    <source>
        <strain evidence="8">PS691</strain>
    </source>
</reference>
<comment type="similarity">
    <text evidence="2">Belongs to the PpiC/parvulin rotamase family.</text>
</comment>
<keyword evidence="4 5" id="KW-0697">Rotamase</keyword>
<dbReference type="InterPro" id="IPR023058">
    <property type="entry name" value="PPIase_PpiC_CS"/>
</dbReference>
<dbReference type="InterPro" id="IPR050245">
    <property type="entry name" value="PrsA_foldase"/>
</dbReference>
<dbReference type="RefSeq" id="WP_150641739.1">
    <property type="nucleotide sequence ID" value="NZ_CABVHQ010000012.1"/>
</dbReference>
<feature type="domain" description="PpiC" evidence="7">
    <location>
        <begin position="167"/>
        <end position="268"/>
    </location>
</feature>